<name>A0A9N8Z1Z1_FUNMO</name>
<keyword evidence="1" id="KW-0732">Signal</keyword>
<organism evidence="2 3">
    <name type="scientific">Funneliformis mosseae</name>
    <name type="common">Endomycorrhizal fungus</name>
    <name type="synonym">Glomus mosseae</name>
    <dbReference type="NCBI Taxonomy" id="27381"/>
    <lineage>
        <taxon>Eukaryota</taxon>
        <taxon>Fungi</taxon>
        <taxon>Fungi incertae sedis</taxon>
        <taxon>Mucoromycota</taxon>
        <taxon>Glomeromycotina</taxon>
        <taxon>Glomeromycetes</taxon>
        <taxon>Glomerales</taxon>
        <taxon>Glomeraceae</taxon>
        <taxon>Funneliformis</taxon>
    </lineage>
</organism>
<gene>
    <name evidence="2" type="ORF">FMOSSE_LOCUS2513</name>
</gene>
<evidence type="ECO:0000313" key="3">
    <source>
        <dbReference type="Proteomes" id="UP000789375"/>
    </source>
</evidence>
<reference evidence="2" key="1">
    <citation type="submission" date="2021-06" db="EMBL/GenBank/DDBJ databases">
        <authorList>
            <person name="Kallberg Y."/>
            <person name="Tangrot J."/>
            <person name="Rosling A."/>
        </authorList>
    </citation>
    <scope>NUCLEOTIDE SEQUENCE</scope>
    <source>
        <strain evidence="2">87-6 pot B 2015</strain>
    </source>
</reference>
<protein>
    <submittedName>
        <fullName evidence="2">13979_t:CDS:1</fullName>
    </submittedName>
</protein>
<dbReference type="PROSITE" id="PS51257">
    <property type="entry name" value="PROKAR_LIPOPROTEIN"/>
    <property type="match status" value="1"/>
</dbReference>
<evidence type="ECO:0000313" key="2">
    <source>
        <dbReference type="EMBL" id="CAG8470971.1"/>
    </source>
</evidence>
<feature type="signal peptide" evidence="1">
    <location>
        <begin position="1"/>
        <end position="24"/>
    </location>
</feature>
<keyword evidence="3" id="KW-1185">Reference proteome</keyword>
<dbReference type="EMBL" id="CAJVPP010000337">
    <property type="protein sequence ID" value="CAG8470971.1"/>
    <property type="molecule type" value="Genomic_DNA"/>
</dbReference>
<accession>A0A9N8Z1Z1</accession>
<sequence length="339" mass="38647">MKPFMTNFTQIILLMLVGTTLVFSQSCNNDNMQLLTDNVEITNCFSDSFNSLRILDPNDPNVAIKLTEITPAFCTYQCNSDQLSAASAQYHAICSGGDYSYVNGVILLDSYDVIYSTLCNPDNCVVSSLEGLNENDQVATDLTSKIAQSPLNNVCTDCIRNLASTFFRYQFDHPYTTLSGSLQNIKMALELKCGDSFGARIRSESVTCFTIELKNTDLWALSIEAQYLLYSQFLGHFRSRLISKLIEIKWVRIFKVKLILSYLPPLIRNPEIITVKRLKNGTKKVYIDSMPRRWKQCIIPSKETPCEKYLQERDMTIIVGRSFERKLTKRQLKLFSENV</sequence>
<proteinExistence type="predicted"/>
<dbReference type="AlphaFoldDB" id="A0A9N8Z1Z1"/>
<dbReference type="Proteomes" id="UP000789375">
    <property type="component" value="Unassembled WGS sequence"/>
</dbReference>
<feature type="chain" id="PRO_5040419893" evidence="1">
    <location>
        <begin position="25"/>
        <end position="339"/>
    </location>
</feature>
<evidence type="ECO:0000256" key="1">
    <source>
        <dbReference type="SAM" id="SignalP"/>
    </source>
</evidence>
<comment type="caution">
    <text evidence="2">The sequence shown here is derived from an EMBL/GenBank/DDBJ whole genome shotgun (WGS) entry which is preliminary data.</text>
</comment>